<dbReference type="SMART" id="SM00086">
    <property type="entry name" value="PAC"/>
    <property type="match status" value="3"/>
</dbReference>
<feature type="domain" description="PAC" evidence="22">
    <location>
        <begin position="542"/>
        <end position="594"/>
    </location>
</feature>
<dbReference type="PROSITE" id="PS50109">
    <property type="entry name" value="HIS_KIN"/>
    <property type="match status" value="1"/>
</dbReference>
<evidence type="ECO:0000256" key="10">
    <source>
        <dbReference type="ARBA" id="ARBA00022840"/>
    </source>
</evidence>
<dbReference type="Pfam" id="PF13426">
    <property type="entry name" value="PAS_9"/>
    <property type="match status" value="1"/>
</dbReference>
<evidence type="ECO:0000256" key="7">
    <source>
        <dbReference type="ARBA" id="ARBA00022692"/>
    </source>
</evidence>
<evidence type="ECO:0000259" key="19">
    <source>
        <dbReference type="PROSITE" id="PS50109"/>
    </source>
</evidence>
<dbReference type="InterPro" id="IPR001789">
    <property type="entry name" value="Sig_transdc_resp-reg_receiver"/>
</dbReference>
<comment type="catalytic activity">
    <reaction evidence="1">
        <text>ATP + protein L-histidine = ADP + protein N-phospho-L-histidine.</text>
        <dbReference type="EC" id="2.7.13.3"/>
    </reaction>
</comment>
<dbReference type="GO" id="GO:0005524">
    <property type="term" value="F:ATP binding"/>
    <property type="evidence" value="ECO:0007669"/>
    <property type="project" value="UniProtKB-KW"/>
</dbReference>
<dbReference type="Proteomes" id="UP000249396">
    <property type="component" value="Unassembled WGS sequence"/>
</dbReference>
<comment type="subcellular location">
    <subcellularLocation>
        <location evidence="2">Cell membrane</location>
        <topology evidence="2">Multi-pass membrane protein</topology>
    </subcellularLocation>
</comment>
<keyword evidence="10" id="KW-0067">ATP-binding</keyword>
<keyword evidence="4" id="KW-1003">Cell membrane</keyword>
<dbReference type="SUPFAM" id="SSF47226">
    <property type="entry name" value="Histidine-containing phosphotransfer domain, HPT domain"/>
    <property type="match status" value="1"/>
</dbReference>
<evidence type="ECO:0000259" key="22">
    <source>
        <dbReference type="PROSITE" id="PS50113"/>
    </source>
</evidence>
<evidence type="ECO:0000256" key="8">
    <source>
        <dbReference type="ARBA" id="ARBA00022741"/>
    </source>
</evidence>
<sequence>MPKRLILLFIALVLIVPLVGVGFVIVQTKLIEAREFSNLQAIAKLKAEQIQNWMDERTGDCQTLYLSKSLALSIQKSIQHANDNELDKTMADRFNVMYKAYSYRSILLFDGDGRFLKSRGEDTDLPANTRALHIQAMTDKQILHSDLYLDESSHAQMDWVVPVIPQDSKGNIPIATIVLRIDPNKFIYPMLQTWPVASTTAESLLVRKEGDSVLYLNELRHLKGGALSLRRPLSTPTPAAVAVQTNQPGTMRGIDYRGVEVLAAYRPISGLGWHIVAKADRAELLAPMWQTLQWIIGIAFAAIVSVMLALWRLWLQQQRLQELKVQAEKARVSQQIQSMGDNLPNGFVYQYAVAPDGRTRFNYISAGVEKLRGLTPRQVMEDGNLFFTHVDAESLQAYLAEKAKSAKELSAYSGMLLFNQPNGQQQWLRVQSQPHRLPDGGTVWDGIAIDVTERYLAAQKIEASEERSRLLLESANCGIYGLDTSGNTTFVNPAAAKMLGYSTRELLGKSMHATIHHSHADGTPYPKEDCPMYATFVDGQVRQVDTEVLWRKDGSCFPAEYSTHPIVREGQLVGAVIVFVDITERRAADERLRQSEERFRKLFNESKQPVILLEAGRFVDANPATLELLGFHSLEQLQGKTPDQISPEYQPDGQLSSVKAADIIRTAFEQGSLRFEWEHIKLGGQHCFVDVMLTPIKFGARAHIHVSLTDITDKKRAEKELENYRLHLEALVKTRTIELEKAKLEAEAANQSKSTFLANMSHEIRTPMNAIIGFAHLLRKEIKQTSHQDKLDKIVTSGKYLLGIINDILDLSKIEAERLALEETTFLIPASIDHVHSMMTDRIYSKGLKLIEEIDPRLGSLPLLGDPLRLNQILINYLANAVKFTEHGSITLCAKVISEEERVTLRFEVRDTGIGISEAHQDKLFDAFEQAETSTTRKYGGTGLGLAISKKLAHLMGGDAGVVSQLGQGSTFWFTATFKLGNSDDLRGEGAVPIGVRIRNGARILLVEDNEINQEVAQEILQSFGLMVDIANHGGEALEKIPGGGYDLILMDMQMPVMDGLEATRRIRQLPACQSLPILAMTANAFEEDRRRCQEAGMNCFVSKPVEPERLYATLARWIPEEESGGNEPAQEASRQPDQMPKDEAYPQTGHIDRDAGLKFFGGKVSSYRRLLAKFAETRRDDAAKLRVSLEGGDLQSAERLAHSLKGIAATLGIGGVQHIAFGLEQKIHQGAGYAELANDIAGLDQALSAACYEIGSLIQQFSF</sequence>
<dbReference type="EMBL" id="QJPH01000563">
    <property type="protein sequence ID" value="PZN70159.1"/>
    <property type="molecule type" value="Genomic_DNA"/>
</dbReference>
<feature type="region of interest" description="Disordered" evidence="17">
    <location>
        <begin position="1122"/>
        <end position="1149"/>
    </location>
</feature>
<dbReference type="InterPro" id="IPR001610">
    <property type="entry name" value="PAC"/>
</dbReference>
<evidence type="ECO:0000256" key="4">
    <source>
        <dbReference type="ARBA" id="ARBA00022475"/>
    </source>
</evidence>
<dbReference type="SUPFAM" id="SSF55785">
    <property type="entry name" value="PYP-like sensor domain (PAS domain)"/>
    <property type="match status" value="3"/>
</dbReference>
<dbReference type="Gene3D" id="1.20.120.160">
    <property type="entry name" value="HPT domain"/>
    <property type="match status" value="1"/>
</dbReference>
<evidence type="ECO:0000256" key="3">
    <source>
        <dbReference type="ARBA" id="ARBA00012438"/>
    </source>
</evidence>
<gene>
    <name evidence="24" type="ORF">DM484_28730</name>
</gene>
<organism evidence="24 25">
    <name type="scientific">Candidatus Methylumidiphilus alinenensis</name>
    <dbReference type="NCBI Taxonomy" id="2202197"/>
    <lineage>
        <taxon>Bacteria</taxon>
        <taxon>Pseudomonadati</taxon>
        <taxon>Pseudomonadota</taxon>
        <taxon>Gammaproteobacteria</taxon>
        <taxon>Methylococcales</taxon>
        <taxon>Candidatus Methylumidiphilus</taxon>
    </lineage>
</organism>
<dbReference type="NCBIfam" id="TIGR00229">
    <property type="entry name" value="sensory_box"/>
    <property type="match status" value="2"/>
</dbReference>
<dbReference type="PRINTS" id="PR00344">
    <property type="entry name" value="BCTRLSENSOR"/>
</dbReference>
<dbReference type="InterPro" id="IPR035965">
    <property type="entry name" value="PAS-like_dom_sf"/>
</dbReference>
<evidence type="ECO:0000256" key="17">
    <source>
        <dbReference type="SAM" id="MobiDB-lite"/>
    </source>
</evidence>
<dbReference type="GO" id="GO:0005886">
    <property type="term" value="C:plasma membrane"/>
    <property type="evidence" value="ECO:0007669"/>
    <property type="project" value="UniProtKB-SubCell"/>
</dbReference>
<dbReference type="SUPFAM" id="SSF55874">
    <property type="entry name" value="ATPase domain of HSP90 chaperone/DNA topoisomerase II/histidine kinase"/>
    <property type="match status" value="1"/>
</dbReference>
<dbReference type="Pfam" id="PF08448">
    <property type="entry name" value="PAS_4"/>
    <property type="match status" value="1"/>
</dbReference>
<dbReference type="AlphaFoldDB" id="A0A2W4QI80"/>
<dbReference type="Gene3D" id="3.40.50.2300">
    <property type="match status" value="1"/>
</dbReference>
<dbReference type="SUPFAM" id="SSF47384">
    <property type="entry name" value="Homodimeric domain of signal transducing histidine kinase"/>
    <property type="match status" value="1"/>
</dbReference>
<evidence type="ECO:0000256" key="1">
    <source>
        <dbReference type="ARBA" id="ARBA00000085"/>
    </source>
</evidence>
<keyword evidence="13 18" id="KW-0472">Membrane</keyword>
<evidence type="ECO:0000256" key="18">
    <source>
        <dbReference type="SAM" id="Phobius"/>
    </source>
</evidence>
<evidence type="ECO:0000313" key="24">
    <source>
        <dbReference type="EMBL" id="PZN70159.1"/>
    </source>
</evidence>
<proteinExistence type="predicted"/>
<dbReference type="InterPro" id="IPR036641">
    <property type="entry name" value="HPT_dom_sf"/>
</dbReference>
<evidence type="ECO:0000256" key="5">
    <source>
        <dbReference type="ARBA" id="ARBA00022553"/>
    </source>
</evidence>
<evidence type="ECO:0000259" key="21">
    <source>
        <dbReference type="PROSITE" id="PS50112"/>
    </source>
</evidence>
<feature type="transmembrane region" description="Helical" evidence="18">
    <location>
        <begin position="6"/>
        <end position="26"/>
    </location>
</feature>
<dbReference type="FunFam" id="3.30.565.10:FF:000010">
    <property type="entry name" value="Sensor histidine kinase RcsC"/>
    <property type="match status" value="1"/>
</dbReference>
<evidence type="ECO:0000256" key="11">
    <source>
        <dbReference type="ARBA" id="ARBA00022989"/>
    </source>
</evidence>
<dbReference type="SMART" id="SM00387">
    <property type="entry name" value="HATPase_c"/>
    <property type="match status" value="1"/>
</dbReference>
<dbReference type="CDD" id="cd17546">
    <property type="entry name" value="REC_hyHK_CKI1_RcsC-like"/>
    <property type="match status" value="1"/>
</dbReference>
<dbReference type="EC" id="2.7.13.3" evidence="3"/>
<dbReference type="SMART" id="SM00388">
    <property type="entry name" value="HisKA"/>
    <property type="match status" value="1"/>
</dbReference>
<dbReference type="PROSITE" id="PS50112">
    <property type="entry name" value="PAS"/>
    <property type="match status" value="1"/>
</dbReference>
<dbReference type="InterPro" id="IPR036097">
    <property type="entry name" value="HisK_dim/P_sf"/>
</dbReference>
<dbReference type="CDD" id="cd00130">
    <property type="entry name" value="PAS"/>
    <property type="match status" value="2"/>
</dbReference>
<evidence type="ECO:0000256" key="14">
    <source>
        <dbReference type="ARBA" id="ARBA00023306"/>
    </source>
</evidence>
<dbReference type="PROSITE" id="PS50113">
    <property type="entry name" value="PAC"/>
    <property type="match status" value="1"/>
</dbReference>
<accession>A0A2W4QI80</accession>
<keyword evidence="11 18" id="KW-1133">Transmembrane helix</keyword>
<dbReference type="CDD" id="cd00082">
    <property type="entry name" value="HisKA"/>
    <property type="match status" value="1"/>
</dbReference>
<evidence type="ECO:0000313" key="25">
    <source>
        <dbReference type="Proteomes" id="UP000249396"/>
    </source>
</evidence>
<feature type="compositionally biased region" description="Basic and acidic residues" evidence="17">
    <location>
        <begin position="1140"/>
        <end position="1149"/>
    </location>
</feature>
<evidence type="ECO:0000256" key="15">
    <source>
        <dbReference type="PROSITE-ProRule" id="PRU00110"/>
    </source>
</evidence>
<dbReference type="InterPro" id="IPR003661">
    <property type="entry name" value="HisK_dim/P_dom"/>
</dbReference>
<dbReference type="InterPro" id="IPR000700">
    <property type="entry name" value="PAS-assoc_C"/>
</dbReference>
<dbReference type="InterPro" id="IPR004358">
    <property type="entry name" value="Sig_transdc_His_kin-like_C"/>
</dbReference>
<dbReference type="CDD" id="cd00088">
    <property type="entry name" value="HPT"/>
    <property type="match status" value="1"/>
</dbReference>
<evidence type="ECO:0000256" key="12">
    <source>
        <dbReference type="ARBA" id="ARBA00023012"/>
    </source>
</evidence>
<dbReference type="Pfam" id="PF00072">
    <property type="entry name" value="Response_reg"/>
    <property type="match status" value="1"/>
</dbReference>
<keyword evidence="6" id="KW-0808">Transferase</keyword>
<dbReference type="CDD" id="cd16922">
    <property type="entry name" value="HATPase_EvgS-ArcB-TorS-like"/>
    <property type="match status" value="1"/>
</dbReference>
<dbReference type="SUPFAM" id="SSF52172">
    <property type="entry name" value="CheY-like"/>
    <property type="match status" value="1"/>
</dbReference>
<feature type="modified residue" description="Phosphohistidine" evidence="15">
    <location>
        <position position="1203"/>
    </location>
</feature>
<feature type="domain" description="HPt" evidence="23">
    <location>
        <begin position="1164"/>
        <end position="1262"/>
    </location>
</feature>
<dbReference type="Pfam" id="PF02518">
    <property type="entry name" value="HATPase_c"/>
    <property type="match status" value="1"/>
</dbReference>
<feature type="domain" description="Response regulatory" evidence="20">
    <location>
        <begin position="1003"/>
        <end position="1119"/>
    </location>
</feature>
<dbReference type="PROSITE" id="PS50894">
    <property type="entry name" value="HPT"/>
    <property type="match status" value="1"/>
</dbReference>
<dbReference type="FunFam" id="1.10.287.130:FF:000038">
    <property type="entry name" value="Sensory transduction histidine kinase"/>
    <property type="match status" value="1"/>
</dbReference>
<dbReference type="Gene3D" id="3.30.450.20">
    <property type="entry name" value="PAS domain"/>
    <property type="match status" value="3"/>
</dbReference>
<dbReference type="InterPro" id="IPR005467">
    <property type="entry name" value="His_kinase_dom"/>
</dbReference>
<keyword evidence="14" id="KW-0131">Cell cycle</keyword>
<dbReference type="CDD" id="cd18774">
    <property type="entry name" value="PDC2_HK_sensor"/>
    <property type="match status" value="1"/>
</dbReference>
<evidence type="ECO:0000259" key="20">
    <source>
        <dbReference type="PROSITE" id="PS50110"/>
    </source>
</evidence>
<dbReference type="PROSITE" id="PS50110">
    <property type="entry name" value="RESPONSE_REGULATORY"/>
    <property type="match status" value="1"/>
</dbReference>
<evidence type="ECO:0000256" key="16">
    <source>
        <dbReference type="PROSITE-ProRule" id="PRU00169"/>
    </source>
</evidence>
<dbReference type="InterPro" id="IPR036890">
    <property type="entry name" value="HATPase_C_sf"/>
</dbReference>
<dbReference type="PANTHER" id="PTHR45339">
    <property type="entry name" value="HYBRID SIGNAL TRANSDUCTION HISTIDINE KINASE J"/>
    <property type="match status" value="1"/>
</dbReference>
<dbReference type="InterPro" id="IPR008207">
    <property type="entry name" value="Sig_transdc_His_kin_Hpt_dom"/>
</dbReference>
<feature type="transmembrane region" description="Helical" evidence="18">
    <location>
        <begin position="294"/>
        <end position="314"/>
    </location>
</feature>
<dbReference type="InterPro" id="IPR011006">
    <property type="entry name" value="CheY-like_superfamily"/>
</dbReference>
<dbReference type="InterPro" id="IPR003594">
    <property type="entry name" value="HATPase_dom"/>
</dbReference>
<comment type="caution">
    <text evidence="24">The sequence shown here is derived from an EMBL/GenBank/DDBJ whole genome shotgun (WGS) entry which is preliminary data.</text>
</comment>
<evidence type="ECO:0000256" key="6">
    <source>
        <dbReference type="ARBA" id="ARBA00022679"/>
    </source>
</evidence>
<evidence type="ECO:0000259" key="23">
    <source>
        <dbReference type="PROSITE" id="PS50894"/>
    </source>
</evidence>
<keyword evidence="7 18" id="KW-0812">Transmembrane</keyword>
<dbReference type="Pfam" id="PF00512">
    <property type="entry name" value="HisKA"/>
    <property type="match status" value="1"/>
</dbReference>
<evidence type="ECO:0000256" key="9">
    <source>
        <dbReference type="ARBA" id="ARBA00022777"/>
    </source>
</evidence>
<reference evidence="24 25" key="1">
    <citation type="journal article" date="2018" name="Aquat. Microb. Ecol.">
        <title>Gammaproteobacterial methanotrophs dominate.</title>
        <authorList>
            <person name="Rissanen A.J."/>
            <person name="Saarenheimo J."/>
            <person name="Tiirola M."/>
            <person name="Peura S."/>
            <person name="Aalto S.L."/>
            <person name="Karvinen A."/>
            <person name="Nykanen H."/>
        </authorList>
    </citation>
    <scope>NUCLEOTIDE SEQUENCE [LARGE SCALE GENOMIC DNA]</scope>
    <source>
        <strain evidence="24">AMbin10</strain>
    </source>
</reference>
<dbReference type="Gene3D" id="1.10.287.130">
    <property type="match status" value="1"/>
</dbReference>
<dbReference type="Pfam" id="PF01627">
    <property type="entry name" value="Hpt"/>
    <property type="match status" value="1"/>
</dbReference>
<keyword evidence="8" id="KW-0547">Nucleotide-binding</keyword>
<feature type="domain" description="PAS" evidence="21">
    <location>
        <begin position="464"/>
        <end position="511"/>
    </location>
</feature>
<protein>
    <recommendedName>
        <fullName evidence="3">histidine kinase</fullName>
        <ecNumber evidence="3">2.7.13.3</ecNumber>
    </recommendedName>
</protein>
<evidence type="ECO:0000256" key="2">
    <source>
        <dbReference type="ARBA" id="ARBA00004651"/>
    </source>
</evidence>
<evidence type="ECO:0000256" key="13">
    <source>
        <dbReference type="ARBA" id="ARBA00023136"/>
    </source>
</evidence>
<dbReference type="SMART" id="SM00448">
    <property type="entry name" value="REC"/>
    <property type="match status" value="1"/>
</dbReference>
<dbReference type="PANTHER" id="PTHR45339:SF1">
    <property type="entry name" value="HYBRID SIGNAL TRANSDUCTION HISTIDINE KINASE J"/>
    <property type="match status" value="1"/>
</dbReference>
<dbReference type="Gene3D" id="3.30.565.10">
    <property type="entry name" value="Histidine kinase-like ATPase, C-terminal domain"/>
    <property type="match status" value="1"/>
</dbReference>
<dbReference type="GO" id="GO:0000155">
    <property type="term" value="F:phosphorelay sensor kinase activity"/>
    <property type="evidence" value="ECO:0007669"/>
    <property type="project" value="InterPro"/>
</dbReference>
<feature type="modified residue" description="4-aspartylphosphate" evidence="16">
    <location>
        <position position="1052"/>
    </location>
</feature>
<feature type="domain" description="Histidine kinase" evidence="19">
    <location>
        <begin position="759"/>
        <end position="980"/>
    </location>
</feature>
<dbReference type="InterPro" id="IPR000014">
    <property type="entry name" value="PAS"/>
</dbReference>
<keyword evidence="5 16" id="KW-0597">Phosphoprotein</keyword>
<keyword evidence="9" id="KW-0418">Kinase</keyword>
<dbReference type="InterPro" id="IPR013656">
    <property type="entry name" value="PAS_4"/>
</dbReference>
<name>A0A2W4QI80_9GAMM</name>
<keyword evidence="12" id="KW-0902">Two-component regulatory system</keyword>
<dbReference type="SMART" id="SM00091">
    <property type="entry name" value="PAS"/>
    <property type="match status" value="3"/>
</dbReference>